<gene>
    <name evidence="1" type="ORF">llap_5701</name>
</gene>
<evidence type="ECO:0000313" key="1">
    <source>
        <dbReference type="EMBL" id="PKU43982.1"/>
    </source>
</evidence>
<dbReference type="EMBL" id="KZ505858">
    <property type="protein sequence ID" value="PKU43982.1"/>
    <property type="molecule type" value="Genomic_DNA"/>
</dbReference>
<name>A0A2I0UD60_LIMLA</name>
<evidence type="ECO:0000313" key="2">
    <source>
        <dbReference type="Proteomes" id="UP000233556"/>
    </source>
</evidence>
<proteinExistence type="predicted"/>
<reference evidence="2" key="1">
    <citation type="submission" date="2017-11" db="EMBL/GenBank/DDBJ databases">
        <authorList>
            <person name="Lima N.C."/>
            <person name="Parody-Merino A.M."/>
            <person name="Battley P.F."/>
            <person name="Fidler A.E."/>
            <person name="Prosdocimi F."/>
        </authorList>
    </citation>
    <scope>NUCLEOTIDE SEQUENCE [LARGE SCALE GENOMIC DNA]</scope>
</reference>
<sequence length="119" mass="13236">MALFQVDAKLCSPEVQGNELALHPSPRPQNSELHHLMVTAAKAAFDLHIPSEPLLFGEYEIQQSTSPHWFLYHLEEEAIINALQELPAGPLQVLEGRYKVSLEPSLLQLNNPNSLSLSS</sequence>
<accession>A0A2I0UD60</accession>
<organism evidence="1 2">
    <name type="scientific">Limosa lapponica baueri</name>
    <dbReference type="NCBI Taxonomy" id="1758121"/>
    <lineage>
        <taxon>Eukaryota</taxon>
        <taxon>Metazoa</taxon>
        <taxon>Chordata</taxon>
        <taxon>Craniata</taxon>
        <taxon>Vertebrata</taxon>
        <taxon>Euteleostomi</taxon>
        <taxon>Archelosauria</taxon>
        <taxon>Archosauria</taxon>
        <taxon>Dinosauria</taxon>
        <taxon>Saurischia</taxon>
        <taxon>Theropoda</taxon>
        <taxon>Coelurosauria</taxon>
        <taxon>Aves</taxon>
        <taxon>Neognathae</taxon>
        <taxon>Neoaves</taxon>
        <taxon>Charadriiformes</taxon>
        <taxon>Scolopacidae</taxon>
        <taxon>Limosa</taxon>
    </lineage>
</organism>
<dbReference type="Proteomes" id="UP000233556">
    <property type="component" value="Unassembled WGS sequence"/>
</dbReference>
<reference evidence="2" key="2">
    <citation type="submission" date="2017-12" db="EMBL/GenBank/DDBJ databases">
        <title>Genome sequence of the Bar-tailed Godwit (Limosa lapponica baueri).</title>
        <authorList>
            <person name="Lima N.C.B."/>
            <person name="Parody-Merino A.M."/>
            <person name="Battley P.F."/>
            <person name="Fidler A.E."/>
            <person name="Prosdocimi F."/>
        </authorList>
    </citation>
    <scope>NUCLEOTIDE SEQUENCE [LARGE SCALE GENOMIC DNA]</scope>
</reference>
<keyword evidence="2" id="KW-1185">Reference proteome</keyword>
<dbReference type="AlphaFoldDB" id="A0A2I0UD60"/>
<protein>
    <submittedName>
        <fullName evidence="1">Uncharacterized protein</fullName>
    </submittedName>
</protein>